<name>A0A834B303_9CHIR</name>
<comment type="caution">
    <text evidence="2">The sequence shown here is derived from an EMBL/GenBank/DDBJ whole genome shotgun (WGS) entry which is preliminary data.</text>
</comment>
<accession>A0A834B303</accession>
<dbReference type="AlphaFoldDB" id="A0A834B303"/>
<proteinExistence type="predicted"/>
<reference evidence="2 3" key="1">
    <citation type="journal article" date="2020" name="Nature">
        <title>Six reference-quality genomes reveal evolution of bat adaptations.</title>
        <authorList>
            <person name="Jebb D."/>
            <person name="Huang Z."/>
            <person name="Pippel M."/>
            <person name="Hughes G.M."/>
            <person name="Lavrichenko K."/>
            <person name="Devanna P."/>
            <person name="Winkler S."/>
            <person name="Jermiin L.S."/>
            <person name="Skirmuntt E.C."/>
            <person name="Katzourakis A."/>
            <person name="Burkitt-Gray L."/>
            <person name="Ray D.A."/>
            <person name="Sullivan K.A.M."/>
            <person name="Roscito J.G."/>
            <person name="Kirilenko B.M."/>
            <person name="Davalos L.M."/>
            <person name="Corthals A.P."/>
            <person name="Power M.L."/>
            <person name="Jones G."/>
            <person name="Ransome R.D."/>
            <person name="Dechmann D.K.N."/>
            <person name="Locatelli A.G."/>
            <person name="Puechmaille S.J."/>
            <person name="Fedrigo O."/>
            <person name="Jarvis E.D."/>
            <person name="Hiller M."/>
            <person name="Vernes S.C."/>
            <person name="Myers E.W."/>
            <person name="Teeling E.C."/>
        </authorList>
    </citation>
    <scope>NUCLEOTIDE SEQUENCE [LARGE SCALE GENOMIC DNA]</scope>
    <source>
        <strain evidence="2">Bat1K_MPI-CBG_1</strain>
    </source>
</reference>
<evidence type="ECO:0000256" key="1">
    <source>
        <dbReference type="SAM" id="MobiDB-lite"/>
    </source>
</evidence>
<feature type="region of interest" description="Disordered" evidence="1">
    <location>
        <begin position="72"/>
        <end position="100"/>
    </location>
</feature>
<dbReference type="EMBL" id="JABVXQ010000002">
    <property type="protein sequence ID" value="KAF6125103.1"/>
    <property type="molecule type" value="Genomic_DNA"/>
</dbReference>
<gene>
    <name evidence="2" type="ORF">HJG60_009651</name>
</gene>
<feature type="region of interest" description="Disordered" evidence="1">
    <location>
        <begin position="1"/>
        <end position="23"/>
    </location>
</feature>
<feature type="region of interest" description="Disordered" evidence="1">
    <location>
        <begin position="46"/>
        <end position="65"/>
    </location>
</feature>
<protein>
    <submittedName>
        <fullName evidence="2">Uncharacterized protein</fullName>
    </submittedName>
</protein>
<evidence type="ECO:0000313" key="3">
    <source>
        <dbReference type="Proteomes" id="UP000664940"/>
    </source>
</evidence>
<evidence type="ECO:0000313" key="2">
    <source>
        <dbReference type="EMBL" id="KAF6125103.1"/>
    </source>
</evidence>
<dbReference type="Proteomes" id="UP000664940">
    <property type="component" value="Unassembled WGS sequence"/>
</dbReference>
<sequence length="125" mass="13276">MPWVHAETAQSCPKGHPSSWQRAGHWPLVPEFARPGQVCHHLSAVAPWNPEQPGGLSPHHPFLPEAQPHEMLLSGEPRPAGSQVPGPRMQGAAAGSWPGPSLAASVPHSVLMENVTSSQCLTKQG</sequence>
<organism evidence="2 3">
    <name type="scientific">Phyllostomus discolor</name>
    <name type="common">pale spear-nosed bat</name>
    <dbReference type="NCBI Taxonomy" id="89673"/>
    <lineage>
        <taxon>Eukaryota</taxon>
        <taxon>Metazoa</taxon>
        <taxon>Chordata</taxon>
        <taxon>Craniata</taxon>
        <taxon>Vertebrata</taxon>
        <taxon>Euteleostomi</taxon>
        <taxon>Mammalia</taxon>
        <taxon>Eutheria</taxon>
        <taxon>Laurasiatheria</taxon>
        <taxon>Chiroptera</taxon>
        <taxon>Yangochiroptera</taxon>
        <taxon>Phyllostomidae</taxon>
        <taxon>Phyllostominae</taxon>
        <taxon>Phyllostomus</taxon>
    </lineage>
</organism>